<sequence>MVSISFDAETGYRPLANMENGRSFMSFALEKKLKAEQQDTVVKLVGRGKLSVFMQFVDKRKGGDTVAATNRYKQLQPLSLLLVFYVENKTFTSWKGFSSLVAPLRF</sequence>
<keyword evidence="2" id="KW-1185">Reference proteome</keyword>
<dbReference type="AlphaFoldDB" id="A0A833WTF8"/>
<name>A0A833WTF8_PHYIN</name>
<comment type="caution">
    <text evidence="1">The sequence shown here is derived from an EMBL/GenBank/DDBJ whole genome shotgun (WGS) entry which is preliminary data.</text>
</comment>
<organism evidence="1 2">
    <name type="scientific">Phytophthora infestans</name>
    <name type="common">Potato late blight agent</name>
    <name type="synonym">Botrytis infestans</name>
    <dbReference type="NCBI Taxonomy" id="4787"/>
    <lineage>
        <taxon>Eukaryota</taxon>
        <taxon>Sar</taxon>
        <taxon>Stramenopiles</taxon>
        <taxon>Oomycota</taxon>
        <taxon>Peronosporomycetes</taxon>
        <taxon>Peronosporales</taxon>
        <taxon>Peronosporaceae</taxon>
        <taxon>Phytophthora</taxon>
    </lineage>
</organism>
<evidence type="ECO:0000313" key="2">
    <source>
        <dbReference type="Proteomes" id="UP000602510"/>
    </source>
</evidence>
<gene>
    <name evidence="1" type="ORF">GN244_ATG11269</name>
</gene>
<dbReference type="EMBL" id="WSZM01000264">
    <property type="protein sequence ID" value="KAF4036561.1"/>
    <property type="molecule type" value="Genomic_DNA"/>
</dbReference>
<reference evidence="1" key="1">
    <citation type="submission" date="2020-04" db="EMBL/GenBank/DDBJ databases">
        <title>Hybrid Assembly of Korean Phytophthora infestans isolates.</title>
        <authorList>
            <person name="Prokchorchik M."/>
            <person name="Lee Y."/>
            <person name="Seo J."/>
            <person name="Cho J.-H."/>
            <person name="Park Y.-E."/>
            <person name="Jang D.-C."/>
            <person name="Im J.-S."/>
            <person name="Choi J.-G."/>
            <person name="Park H.-J."/>
            <person name="Lee G.-B."/>
            <person name="Lee Y.-G."/>
            <person name="Hong S.-Y."/>
            <person name="Cho K."/>
            <person name="Sohn K.H."/>
        </authorList>
    </citation>
    <scope>NUCLEOTIDE SEQUENCE</scope>
    <source>
        <strain evidence="1">KR_1_A1</strain>
    </source>
</reference>
<proteinExistence type="predicted"/>
<protein>
    <submittedName>
        <fullName evidence="1">Uncharacterized protein</fullName>
    </submittedName>
</protein>
<dbReference type="Proteomes" id="UP000602510">
    <property type="component" value="Unassembled WGS sequence"/>
</dbReference>
<accession>A0A833WTF8</accession>
<evidence type="ECO:0000313" key="1">
    <source>
        <dbReference type="EMBL" id="KAF4036561.1"/>
    </source>
</evidence>